<dbReference type="Pfam" id="PF01774">
    <property type="entry name" value="UreD"/>
    <property type="match status" value="1"/>
</dbReference>
<dbReference type="Proteomes" id="UP001432128">
    <property type="component" value="Chromosome"/>
</dbReference>
<reference evidence="2 3" key="1">
    <citation type="submission" date="2022-10" db="EMBL/GenBank/DDBJ databases">
        <title>The complete genomes of actinobacterial strains from the NBC collection.</title>
        <authorList>
            <person name="Joergensen T.S."/>
            <person name="Alvarez Arevalo M."/>
            <person name="Sterndorff E.B."/>
            <person name="Faurdal D."/>
            <person name="Vuksanovic O."/>
            <person name="Mourched A.-S."/>
            <person name="Charusanti P."/>
            <person name="Shaw S."/>
            <person name="Blin K."/>
            <person name="Weber T."/>
        </authorList>
    </citation>
    <scope>NUCLEOTIDE SEQUENCE [LARGE SCALE GENOMIC DNA]</scope>
    <source>
        <strain evidence="2 3">NBC_00319</strain>
    </source>
</reference>
<dbReference type="InterPro" id="IPR002669">
    <property type="entry name" value="UreD"/>
</dbReference>
<dbReference type="RefSeq" id="WP_328858051.1">
    <property type="nucleotide sequence ID" value="NZ_CP108021.1"/>
</dbReference>
<keyword evidence="3" id="KW-1185">Reference proteome</keyword>
<accession>A0AAU4K4B6</accession>
<name>A0AAU4K4B6_9NOCA</name>
<evidence type="ECO:0000313" key="3">
    <source>
        <dbReference type="Proteomes" id="UP001432128"/>
    </source>
</evidence>
<gene>
    <name evidence="2" type="ORF">OG579_03105</name>
</gene>
<dbReference type="KEGG" id="whr:OG579_03105"/>
<dbReference type="EMBL" id="CP108021">
    <property type="protein sequence ID" value="WUM20837.1"/>
    <property type="molecule type" value="Genomic_DNA"/>
</dbReference>
<keyword evidence="1" id="KW-0143">Chaperone</keyword>
<dbReference type="GO" id="GO:0016151">
    <property type="term" value="F:nickel cation binding"/>
    <property type="evidence" value="ECO:0007669"/>
    <property type="project" value="InterPro"/>
</dbReference>
<dbReference type="AlphaFoldDB" id="A0AAU4K4B6"/>
<organism evidence="2 3">
    <name type="scientific">Williamsia herbipolensis</name>
    <dbReference type="NCBI Taxonomy" id="1603258"/>
    <lineage>
        <taxon>Bacteria</taxon>
        <taxon>Bacillati</taxon>
        <taxon>Actinomycetota</taxon>
        <taxon>Actinomycetes</taxon>
        <taxon>Mycobacteriales</taxon>
        <taxon>Nocardiaceae</taxon>
        <taxon>Williamsia</taxon>
    </lineage>
</organism>
<sequence>MHTDVRIIARSGRTPLIRATGGLAVRQTGVDRVHLISTAATPLGGDHISVSVQVQAGARLHLHTVAATIALPARHETVSDAEWNLDVADDAELVMDPLPTIVAADADHRTRTHVHAASTARVTIGETVQIGRHTEGAGRWSGRLHVDIDRAAALRHRVELDRSRRALISRFVYPDPRPAAVSPTAVAARLDLRCGATLTTVVSASLTDANSALAAL</sequence>
<proteinExistence type="predicted"/>
<protein>
    <submittedName>
        <fullName evidence="2">Urease accessory protein UreD</fullName>
    </submittedName>
</protein>
<evidence type="ECO:0000256" key="1">
    <source>
        <dbReference type="ARBA" id="ARBA00023186"/>
    </source>
</evidence>
<evidence type="ECO:0000313" key="2">
    <source>
        <dbReference type="EMBL" id="WUM20837.1"/>
    </source>
</evidence>